<dbReference type="InterPro" id="IPR042104">
    <property type="entry name" value="PKS_dehydratase_sf"/>
</dbReference>
<keyword evidence="9" id="KW-1185">Reference proteome</keyword>
<dbReference type="PROSITE" id="PS52019">
    <property type="entry name" value="PKS_MFAS_DH"/>
    <property type="match status" value="1"/>
</dbReference>
<dbReference type="Proteomes" id="UP001257277">
    <property type="component" value="Unassembled WGS sequence"/>
</dbReference>
<organism evidence="8 9">
    <name type="scientific">Asprobacillus argus</name>
    <dbReference type="NCBI Taxonomy" id="3076534"/>
    <lineage>
        <taxon>Bacteria</taxon>
        <taxon>Pseudomonadati</taxon>
        <taxon>Bacteroidota</taxon>
        <taxon>Flavobacteriia</taxon>
        <taxon>Flavobacteriales</taxon>
        <taxon>Flavobacteriaceae</taxon>
        <taxon>Asprobacillus</taxon>
    </lineage>
</organism>
<dbReference type="InterPro" id="IPR057326">
    <property type="entry name" value="KR_dom"/>
</dbReference>
<keyword evidence="2" id="KW-0597">Phosphoprotein</keyword>
<dbReference type="PROSITE" id="PS52004">
    <property type="entry name" value="KS3_2"/>
    <property type="match status" value="1"/>
</dbReference>
<dbReference type="InterPro" id="IPR049490">
    <property type="entry name" value="C883_1060-like_KR_N"/>
</dbReference>
<dbReference type="PROSITE" id="PS00012">
    <property type="entry name" value="PHOSPHOPANTETHEINE"/>
    <property type="match status" value="1"/>
</dbReference>
<dbReference type="Pfam" id="PF21394">
    <property type="entry name" value="Beta-ketacyl_N"/>
    <property type="match status" value="1"/>
</dbReference>
<dbReference type="InterPro" id="IPR049900">
    <property type="entry name" value="PKS_mFAS_DH"/>
</dbReference>
<dbReference type="SUPFAM" id="SSF53901">
    <property type="entry name" value="Thiolase-like"/>
    <property type="match status" value="1"/>
</dbReference>
<dbReference type="SUPFAM" id="SSF47336">
    <property type="entry name" value="ACP-like"/>
    <property type="match status" value="1"/>
</dbReference>
<dbReference type="Gene3D" id="3.40.47.10">
    <property type="match status" value="1"/>
</dbReference>
<dbReference type="SMART" id="SM00827">
    <property type="entry name" value="PKS_AT"/>
    <property type="match status" value="1"/>
</dbReference>
<dbReference type="Gene3D" id="3.10.129.110">
    <property type="entry name" value="Polyketide synthase dehydratase"/>
    <property type="match status" value="1"/>
</dbReference>
<evidence type="ECO:0000256" key="2">
    <source>
        <dbReference type="ARBA" id="ARBA00022553"/>
    </source>
</evidence>
<dbReference type="InterPro" id="IPR032821">
    <property type="entry name" value="PKS_assoc"/>
</dbReference>
<dbReference type="Pfam" id="PF00550">
    <property type="entry name" value="PP-binding"/>
    <property type="match status" value="1"/>
</dbReference>
<dbReference type="Pfam" id="PF00109">
    <property type="entry name" value="ketoacyl-synt"/>
    <property type="match status" value="1"/>
</dbReference>
<evidence type="ECO:0000259" key="5">
    <source>
        <dbReference type="PROSITE" id="PS50075"/>
    </source>
</evidence>
<dbReference type="InterPro" id="IPR020841">
    <property type="entry name" value="PKS_Beta-ketoAc_synthase_dom"/>
</dbReference>
<dbReference type="RefSeq" id="WP_349240158.1">
    <property type="nucleotide sequence ID" value="NZ_JAVTTO010000001.1"/>
</dbReference>
<evidence type="ECO:0000256" key="1">
    <source>
        <dbReference type="ARBA" id="ARBA00022450"/>
    </source>
</evidence>
<dbReference type="Gene3D" id="1.10.1200.10">
    <property type="entry name" value="ACP-like"/>
    <property type="match status" value="1"/>
</dbReference>
<dbReference type="InterPro" id="IPR036736">
    <property type="entry name" value="ACP-like_sf"/>
</dbReference>
<evidence type="ECO:0000313" key="9">
    <source>
        <dbReference type="Proteomes" id="UP001257277"/>
    </source>
</evidence>
<dbReference type="EMBL" id="JAVTTO010000001">
    <property type="protein sequence ID" value="MDT7830902.1"/>
    <property type="molecule type" value="Genomic_DNA"/>
</dbReference>
<feature type="region of interest" description="N-terminal hotdog fold" evidence="4">
    <location>
        <begin position="1362"/>
        <end position="1500"/>
    </location>
</feature>
<dbReference type="Gene3D" id="3.40.366.10">
    <property type="entry name" value="Malonyl-Coenzyme A Acyl Carrier Protein, domain 2"/>
    <property type="match status" value="1"/>
</dbReference>
<name>A0ABU3LB43_9FLAO</name>
<dbReference type="Pfam" id="PF16197">
    <property type="entry name" value="KAsynt_C_assoc"/>
    <property type="match status" value="1"/>
</dbReference>
<dbReference type="Gene3D" id="3.40.50.720">
    <property type="entry name" value="NAD(P)-binding Rossmann-like Domain"/>
    <property type="match status" value="1"/>
</dbReference>
<dbReference type="PANTHER" id="PTHR43775">
    <property type="entry name" value="FATTY ACID SYNTHASE"/>
    <property type="match status" value="1"/>
</dbReference>
<dbReference type="InterPro" id="IPR009081">
    <property type="entry name" value="PP-bd_ACP"/>
</dbReference>
<dbReference type="Pfam" id="PF14765">
    <property type="entry name" value="PS-DH"/>
    <property type="match status" value="1"/>
</dbReference>
<feature type="active site" description="Proton donor; for dehydratase activity" evidence="4">
    <location>
        <position position="1578"/>
    </location>
</feature>
<evidence type="ECO:0000259" key="7">
    <source>
        <dbReference type="PROSITE" id="PS52019"/>
    </source>
</evidence>
<keyword evidence="3" id="KW-0808">Transferase</keyword>
<dbReference type="InterPro" id="IPR036291">
    <property type="entry name" value="NAD(P)-bd_dom_sf"/>
</dbReference>
<keyword evidence="1" id="KW-0596">Phosphopantetheine</keyword>
<dbReference type="InterPro" id="IPR018201">
    <property type="entry name" value="Ketoacyl_synth_AS"/>
</dbReference>
<feature type="active site" description="Proton acceptor; for dehydratase activity" evidence="4">
    <location>
        <position position="1403"/>
    </location>
</feature>
<dbReference type="InterPro" id="IPR013968">
    <property type="entry name" value="PKS_KR"/>
</dbReference>
<dbReference type="PANTHER" id="PTHR43775:SF51">
    <property type="entry name" value="INACTIVE PHENOLPHTHIOCEROL SYNTHESIS POLYKETIDE SYNTHASE TYPE I PKS1-RELATED"/>
    <property type="match status" value="1"/>
</dbReference>
<dbReference type="SUPFAM" id="SSF51735">
    <property type="entry name" value="NAD(P)-binding Rossmann-fold domains"/>
    <property type="match status" value="1"/>
</dbReference>
<accession>A0ABU3LB43</accession>
<dbReference type="Pfam" id="PF08659">
    <property type="entry name" value="KR"/>
    <property type="match status" value="1"/>
</dbReference>
<dbReference type="CDD" id="cd00833">
    <property type="entry name" value="PKS"/>
    <property type="match status" value="1"/>
</dbReference>
<dbReference type="PROSITE" id="PS00606">
    <property type="entry name" value="KS3_1"/>
    <property type="match status" value="1"/>
</dbReference>
<dbReference type="SMART" id="SM00825">
    <property type="entry name" value="PKS_KS"/>
    <property type="match status" value="1"/>
</dbReference>
<feature type="region of interest" description="C-terminal hotdog fold" evidence="4">
    <location>
        <begin position="1514"/>
        <end position="1660"/>
    </location>
</feature>
<sequence>MEDQEENKDKIAIVGIDCRLPGANNAQEFWENLVKEKESLVEFTEEELKEAGVSPKTYNNPNYVRRRGVVRDAEMFDAEFFNFTPREAELLDPQHRLFLECAWHALEDGGIDPFNTDKKVAVFGGTGSPYHLLDTIENESVLKYANGTSIITSNDKDYVTTRVSYKLNLKGPSINVQSACSTSMVGVVMGIDSLLSYQSDVVLAGGATVELPVTKGYTYQEGSLESPDGKCRTFDKDAQGTVFSRGCGVVALKRLEDAIEDKDHIYAVVLGGAINNDGNRKAGYTAPSVQGQVEVITEALEFSGISPRSISMVEAHGTATPVGDPIEVSSLTEAFSQYTDDKQYCALGSVKTNIGHTDVASGVASLIKTSLSLKHGIIPASLNYNESNPAINFNESPFFVNTKTKQWEKNGVPRRALINSFGVGGTNACVILEEPPQLKKAEEKEQYDSLFLSAHSKNSFENYCKEVKAYLEEHPDTNLSQFAHTSRVARKPMKYKAVFPFKEYTDLLQSLEKSSPLRQATLASKDLVFMFPGQGNQFINMGRELYENIPDFKECIDYCATTLQAIIGIDIRTIIFPSDEDQEKSKEQIDHTYITQPAIFMISYALANTLQNYGVKPEKLIGHSVGEYVAAAIAGIMSLEDALKSVAIRGKLVFDLPQGSMLAVLMSEEELLKILPKELCVAVINSPELVVVSGETQHIEAFAKKLKEDKVFNKLLPTSHAFHSTMMEPCLEEYANFFKTVSLHVPKIPVISTVTGKVLTDEEAQSQEYWINHVVDPVRFGDAASQVLENESAVFFECGPGQSLESAVKRRITKEMKHAVISTLQDKTDAVISMDYALGKLWMENIPVDFDTRYDSSAYDKMPFPLLPFNRKSYLVDFSAKSSNMALGENTKSPMVEDWYFVPSWKKTSAIDFLPKIEKEAVSTIDKWLIFIDGELSKSIVEKLQDQGKTYYTVQQGSSFDQDGNMFTINPAKKEDYERLFEAINEENIGLKVVYTWSFSENDNLISLENAAEELNTNFYNLLYLEKGIITNNIIENVRVVSLINDGFDVVGTGNARPEKTLAIGPMKVLFKEHLGISTQLINITATTPNNVSKLADQIVKEVNSETDENIISYSGLNRWTQTFEQIRVPNDGDTKLLKDNGVYIITGGSGGIGRVLSELIAKKVQGATIVWTGRKAFPDRKDWGALLMDDNTDSVLKEKIKTIQKVEELGSKVAYYSVGVLDFEKMRQTFDAVEEKYGAINGVIHSAGVAGGGVVASIDKERIAPVIEPKVQGTLILKELLKDRDVDFIYLFSSITAILGEVGRVDYIAANSFMDACANAPGWLHDKAAVSSINWGQWGLVGMAADWRMETLKNKNNQSGHKVIGHSSENYPIELSFSHKTENESCHQIHIDIDKHWIFKEHLLTSIPTMVGTSYIETLIKWKEKEGITGDLTLKNTTFLSPLMIMPNMLRDLYLFCDQKSDGHYTFTFKSITSGSSVTDQSGWQDHFTGEVIFKEHKDLEKIDVDALLNAMLKEDDSPHKLVITDGNNKPTLQYSKRWDCKEKIHIGEGEWLTKMSLNDEFKDDFSYFFLHPAMMDVATSAHFGYMDDVKSSYLPFSYGAVNIYAPFKQEFYAYAKVSEEQPKENHLSFDFQLFDVEGQLIADVLDYSFVKLADVSENNTTKESTEEVVLEALEDDILPNEGEEVLETMLCNDNLPQVIIYVKDLLRDMDDSRHSVLIKKRKEKITSAKKVADVDDRPDIDTPYVKPENEIEVTIAAVWTAILGINKIGLNDAFNSLGGNSLLAIQVVSGIKDEFDVAISTDEFVNNPTVFKLGELVLEKILGEHSTEDLEKLLNE</sequence>
<reference evidence="8 9" key="1">
    <citation type="submission" date="2023-09" db="EMBL/GenBank/DDBJ databases">
        <title>Novel taxa isolated from Blanes Bay.</title>
        <authorList>
            <person name="Rey-Velasco X."/>
            <person name="Lucena T."/>
        </authorList>
    </citation>
    <scope>NUCLEOTIDE SEQUENCE [LARGE SCALE GENOMIC DNA]</scope>
    <source>
        <strain evidence="8 9">S356</strain>
    </source>
</reference>
<evidence type="ECO:0000256" key="3">
    <source>
        <dbReference type="ARBA" id="ARBA00022679"/>
    </source>
</evidence>
<dbReference type="InterPro" id="IPR050091">
    <property type="entry name" value="PKS_NRPS_Biosynth_Enz"/>
</dbReference>
<dbReference type="Gene3D" id="3.30.70.250">
    <property type="entry name" value="Malonyl-CoA ACP transacylase, ACP-binding"/>
    <property type="match status" value="1"/>
</dbReference>
<feature type="domain" description="Ketosynthase family 3 (KS3)" evidence="6">
    <location>
        <begin position="8"/>
        <end position="434"/>
    </location>
</feature>
<dbReference type="PROSITE" id="PS50075">
    <property type="entry name" value="CARRIER"/>
    <property type="match status" value="1"/>
</dbReference>
<dbReference type="Gene3D" id="3.30.70.3290">
    <property type="match status" value="1"/>
</dbReference>
<dbReference type="InterPro" id="IPR016036">
    <property type="entry name" value="Malonyl_transacylase_ACP-bd"/>
</dbReference>
<gene>
    <name evidence="8" type="ORF">RQM59_00835</name>
</gene>
<dbReference type="InterPro" id="IPR014031">
    <property type="entry name" value="Ketoacyl_synth_C"/>
</dbReference>
<dbReference type="InterPro" id="IPR006162">
    <property type="entry name" value="Ppantetheine_attach_site"/>
</dbReference>
<dbReference type="InterPro" id="IPR049551">
    <property type="entry name" value="PKS_DH_C"/>
</dbReference>
<protein>
    <submittedName>
        <fullName evidence="8">SDR family NAD(P)-dependent oxidoreductase</fullName>
    </submittedName>
</protein>
<dbReference type="InterPro" id="IPR016039">
    <property type="entry name" value="Thiolase-like"/>
</dbReference>
<dbReference type="InterPro" id="IPR001227">
    <property type="entry name" value="Ac_transferase_dom_sf"/>
</dbReference>
<dbReference type="SUPFAM" id="SSF52151">
    <property type="entry name" value="FabD/lysophospholipase-like"/>
    <property type="match status" value="1"/>
</dbReference>
<dbReference type="InterPro" id="IPR014043">
    <property type="entry name" value="Acyl_transferase_dom"/>
</dbReference>
<dbReference type="Pfam" id="PF02801">
    <property type="entry name" value="Ketoacyl-synt_C"/>
    <property type="match status" value="1"/>
</dbReference>
<comment type="caution">
    <text evidence="8">The sequence shown here is derived from an EMBL/GenBank/DDBJ whole genome shotgun (WGS) entry which is preliminary data.</text>
</comment>
<proteinExistence type="predicted"/>
<evidence type="ECO:0000256" key="4">
    <source>
        <dbReference type="PROSITE-ProRule" id="PRU01363"/>
    </source>
</evidence>
<evidence type="ECO:0000259" key="6">
    <source>
        <dbReference type="PROSITE" id="PS52004"/>
    </source>
</evidence>
<dbReference type="Pfam" id="PF00698">
    <property type="entry name" value="Acyl_transf_1"/>
    <property type="match status" value="1"/>
</dbReference>
<feature type="domain" description="Carrier" evidence="5">
    <location>
        <begin position="1748"/>
        <end position="1823"/>
    </location>
</feature>
<feature type="domain" description="PKS/mFAS DH" evidence="7">
    <location>
        <begin position="1362"/>
        <end position="1660"/>
    </location>
</feature>
<dbReference type="SUPFAM" id="SSF55048">
    <property type="entry name" value="Probable ACP-binding domain of malonyl-CoA ACP transacylase"/>
    <property type="match status" value="1"/>
</dbReference>
<dbReference type="InterPro" id="IPR014030">
    <property type="entry name" value="Ketoacyl_synth_N"/>
</dbReference>
<dbReference type="InterPro" id="IPR016035">
    <property type="entry name" value="Acyl_Trfase/lysoPLipase"/>
</dbReference>
<dbReference type="SMART" id="SM00822">
    <property type="entry name" value="PKS_KR"/>
    <property type="match status" value="1"/>
</dbReference>
<evidence type="ECO:0000313" key="8">
    <source>
        <dbReference type="EMBL" id="MDT7830902.1"/>
    </source>
</evidence>